<dbReference type="EMBL" id="LFXA01000014">
    <property type="protein sequence ID" value="KNB50513.1"/>
    <property type="molecule type" value="Genomic_DNA"/>
</dbReference>
<name>A0A0K9XBB6_9ACTN</name>
<protein>
    <submittedName>
        <fullName evidence="2">Uncharacterized protein</fullName>
    </submittedName>
</protein>
<keyword evidence="3" id="KW-1185">Reference proteome</keyword>
<reference evidence="3" key="1">
    <citation type="submission" date="2015-07" db="EMBL/GenBank/DDBJ databases">
        <title>Draft genome sequence of Streptomyces sp. CMAA 1322, a bacterium isolated from Caatinga biome, from dry forest semiarid of Brazil.</title>
        <authorList>
            <person name="Santos S.N."/>
            <person name="Gacesa R."/>
            <person name="Taketani R.G."/>
            <person name="Long P.F."/>
            <person name="Melo I.S."/>
        </authorList>
    </citation>
    <scope>NUCLEOTIDE SEQUENCE [LARGE SCALE GENOMIC DNA]</scope>
    <source>
        <strain evidence="3">CMAA 1322</strain>
    </source>
</reference>
<evidence type="ECO:0000313" key="3">
    <source>
        <dbReference type="Proteomes" id="UP000037288"/>
    </source>
</evidence>
<feature type="compositionally biased region" description="Basic and acidic residues" evidence="1">
    <location>
        <begin position="50"/>
        <end position="61"/>
    </location>
</feature>
<dbReference type="STRING" id="1678637.AC230_21380"/>
<gene>
    <name evidence="2" type="ORF">AC230_21380</name>
</gene>
<organism evidence="2 3">
    <name type="scientific">Streptomyces caatingaensis</name>
    <dbReference type="NCBI Taxonomy" id="1678637"/>
    <lineage>
        <taxon>Bacteria</taxon>
        <taxon>Bacillati</taxon>
        <taxon>Actinomycetota</taxon>
        <taxon>Actinomycetes</taxon>
        <taxon>Kitasatosporales</taxon>
        <taxon>Streptomycetaceae</taxon>
        <taxon>Streptomyces</taxon>
    </lineage>
</organism>
<evidence type="ECO:0000256" key="1">
    <source>
        <dbReference type="SAM" id="MobiDB-lite"/>
    </source>
</evidence>
<proteinExistence type="predicted"/>
<dbReference type="AlphaFoldDB" id="A0A0K9XBB6"/>
<feature type="region of interest" description="Disordered" evidence="1">
    <location>
        <begin position="1"/>
        <end position="61"/>
    </location>
</feature>
<dbReference type="Proteomes" id="UP000037288">
    <property type="component" value="Unassembled WGS sequence"/>
</dbReference>
<comment type="caution">
    <text evidence="2">The sequence shown here is derived from an EMBL/GenBank/DDBJ whole genome shotgun (WGS) entry which is preliminary data.</text>
</comment>
<dbReference type="PATRIC" id="fig|1678637.3.peg.4588"/>
<sequence>MSVQDPPAPGLESQPGPDTALADAAGITGITGISTPSARYGLDRPGGPATRRERAAPSRPL</sequence>
<evidence type="ECO:0000313" key="2">
    <source>
        <dbReference type="EMBL" id="KNB50513.1"/>
    </source>
</evidence>
<accession>A0A0K9XBB6</accession>